<proteinExistence type="predicted"/>
<name>A0A1H4BVF9_9BURK</name>
<gene>
    <name evidence="2" type="ORF">SAMN05421875_1164</name>
</gene>
<dbReference type="PANTHER" id="PTHR43581">
    <property type="entry name" value="ATP/GTP PHOSPHATASE"/>
    <property type="match status" value="1"/>
</dbReference>
<dbReference type="EMBL" id="FNQJ01000016">
    <property type="protein sequence ID" value="SEA52047.1"/>
    <property type="molecule type" value="Genomic_DNA"/>
</dbReference>
<evidence type="ECO:0000259" key="1">
    <source>
        <dbReference type="Pfam" id="PF13175"/>
    </source>
</evidence>
<keyword evidence="2" id="KW-0540">Nuclease</keyword>
<evidence type="ECO:0000313" key="2">
    <source>
        <dbReference type="EMBL" id="SEA52047.1"/>
    </source>
</evidence>
<dbReference type="PANTHER" id="PTHR43581:SF2">
    <property type="entry name" value="EXCINUCLEASE ATPASE SUBUNIT"/>
    <property type="match status" value="1"/>
</dbReference>
<reference evidence="3" key="1">
    <citation type="submission" date="2016-10" db="EMBL/GenBank/DDBJ databases">
        <authorList>
            <person name="Varghese N."/>
            <person name="Submissions S."/>
        </authorList>
    </citation>
    <scope>NUCLEOTIDE SEQUENCE [LARGE SCALE GENOMIC DNA]</scope>
    <source>
        <strain evidence="3">DSM 25157</strain>
    </source>
</reference>
<organism evidence="2 3">
    <name type="scientific">Acidovorax soli</name>
    <dbReference type="NCBI Taxonomy" id="592050"/>
    <lineage>
        <taxon>Bacteria</taxon>
        <taxon>Pseudomonadati</taxon>
        <taxon>Pseudomonadota</taxon>
        <taxon>Betaproteobacteria</taxon>
        <taxon>Burkholderiales</taxon>
        <taxon>Comamonadaceae</taxon>
        <taxon>Acidovorax</taxon>
    </lineage>
</organism>
<dbReference type="AlphaFoldDB" id="A0A1H4BVF9"/>
<dbReference type="GeneID" id="34232209"/>
<dbReference type="STRING" id="592050.SAMN05421875_1164"/>
<dbReference type="GO" id="GO:0004519">
    <property type="term" value="F:endonuclease activity"/>
    <property type="evidence" value="ECO:0007669"/>
    <property type="project" value="UniProtKB-KW"/>
</dbReference>
<dbReference type="SUPFAM" id="SSF52540">
    <property type="entry name" value="P-loop containing nucleoside triphosphate hydrolases"/>
    <property type="match status" value="1"/>
</dbReference>
<dbReference type="InterPro" id="IPR051396">
    <property type="entry name" value="Bact_Antivir_Def_Nuclease"/>
</dbReference>
<accession>A0A1H4BVF9</accession>
<protein>
    <submittedName>
        <fullName evidence="2">Predicted ATP-dependent endonuclease of the OLD family, contains P-loop ATPase and TOPRIM domains</fullName>
    </submittedName>
</protein>
<dbReference type="Pfam" id="PF13175">
    <property type="entry name" value="AAA_15"/>
    <property type="match status" value="1"/>
</dbReference>
<evidence type="ECO:0000313" key="3">
    <source>
        <dbReference type="Proteomes" id="UP000199002"/>
    </source>
</evidence>
<dbReference type="Gene3D" id="3.40.50.300">
    <property type="entry name" value="P-loop containing nucleotide triphosphate hydrolases"/>
    <property type="match status" value="1"/>
</dbReference>
<sequence>MKLVKAQVQNYRSVEDSGAFEIGALTCLVGKNEAGKTAILSALRALRPSKSQDFEIDETIDYPRRFSTRFDDRHPNGEAEVIRTWWKLEAADIAAVEKRFGPGVLKSDIFQVHYGFRYDDDKRSWVIEVDEAKCLEHLVSKHALDATDRNVLHNVSDGQGAEKALAGLTEPSAKQTALLEDIRKVRKSRFILGVIDILEPRQPRFFFTSHFERMSGMVSLNKLQQDRQQNKVDVGDKIFLSFLEYAGTTLEELIAADRREALKAKCEAASNEITEEIFQFWSQNNALEVVIEIDSGKPSDPSPFNTGIVADIRIRNTNHKATLPLSERSAGFVWFFSFLAQFKQLKKTESNAIILLDEPGLTLHGKAQGDLLRYIVERLLPDHQVIFTTHSPFMVPMDRLNDVRIVEDVIHYNPKTGRPDLKGTKIHADVLEVSDDTLFPLQGALGYEVTQSMFIGSHTWLVEGPSDILYLQTLSQALRKRNREGMDRRWTLCPSGGIDKIAPFVRLFGGNHIDIAVLSDVANSDKKKIEAVKKEQILKAGRFFTAADFVGQQEADVEDLFDPALFAEILNGAYKPPAGKEVTKDALLAASETERIVKKAEALFKLMPQEVAEFDHFGPARWLLDNPQILDGDSPAVLATLERAEKVFAAFNALLS</sequence>
<dbReference type="Proteomes" id="UP000199002">
    <property type="component" value="Unassembled WGS sequence"/>
</dbReference>
<dbReference type="RefSeq" id="WP_092698716.1">
    <property type="nucleotide sequence ID" value="NZ_FNQJ01000016.1"/>
</dbReference>
<feature type="domain" description="Endonuclease GajA/Old nuclease/RecF-like AAA" evidence="1">
    <location>
        <begin position="1"/>
        <end position="395"/>
    </location>
</feature>
<keyword evidence="2" id="KW-0255">Endonuclease</keyword>
<dbReference type="InterPro" id="IPR041685">
    <property type="entry name" value="AAA_GajA/Old/RecF-like"/>
</dbReference>
<keyword evidence="2" id="KW-0378">Hydrolase</keyword>
<dbReference type="InterPro" id="IPR027417">
    <property type="entry name" value="P-loop_NTPase"/>
</dbReference>
<keyword evidence="3" id="KW-1185">Reference proteome</keyword>